<evidence type="ECO:0008006" key="4">
    <source>
        <dbReference type="Google" id="ProtNLM"/>
    </source>
</evidence>
<dbReference type="AlphaFoldDB" id="A0A7Z2ZL52"/>
<feature type="chain" id="PRO_5031224930" description="DUF5640 domain-containing protein" evidence="1">
    <location>
        <begin position="25"/>
        <end position="128"/>
    </location>
</feature>
<keyword evidence="3" id="KW-1185">Reference proteome</keyword>
<dbReference type="Proteomes" id="UP000502248">
    <property type="component" value="Chromosome"/>
</dbReference>
<evidence type="ECO:0000313" key="3">
    <source>
        <dbReference type="Proteomes" id="UP000502248"/>
    </source>
</evidence>
<evidence type="ECO:0000313" key="2">
    <source>
        <dbReference type="EMBL" id="QJD82747.1"/>
    </source>
</evidence>
<sequence>MRINRVYVLPAALLLIILVSSVFAYQSNNSDIYKGVSDNWRVTLTINNKNLSTISCEYIGNRTDAIHNFEYKLSGASNYFSGSEQRNWTSGYRYETNTSNNNLAPNGNNEFIITLTLDGESEKLILKK</sequence>
<feature type="signal peptide" evidence="1">
    <location>
        <begin position="1"/>
        <end position="24"/>
    </location>
</feature>
<dbReference type="EMBL" id="CP051680">
    <property type="protein sequence ID" value="QJD82747.1"/>
    <property type="molecule type" value="Genomic_DNA"/>
</dbReference>
<accession>A0A7Z2ZL52</accession>
<dbReference type="KEGG" id="cheb:HH215_05840"/>
<proteinExistence type="predicted"/>
<keyword evidence="1" id="KW-0732">Signal</keyword>
<organism evidence="2 3">
    <name type="scientific">Cohnella herbarum</name>
    <dbReference type="NCBI Taxonomy" id="2728023"/>
    <lineage>
        <taxon>Bacteria</taxon>
        <taxon>Bacillati</taxon>
        <taxon>Bacillota</taxon>
        <taxon>Bacilli</taxon>
        <taxon>Bacillales</taxon>
        <taxon>Paenibacillaceae</taxon>
        <taxon>Cohnella</taxon>
    </lineage>
</organism>
<evidence type="ECO:0000256" key="1">
    <source>
        <dbReference type="SAM" id="SignalP"/>
    </source>
</evidence>
<dbReference type="RefSeq" id="WP_169279043.1">
    <property type="nucleotide sequence ID" value="NZ_CP051680.1"/>
</dbReference>
<gene>
    <name evidence="2" type="ORF">HH215_05840</name>
</gene>
<protein>
    <recommendedName>
        <fullName evidence="4">DUF5640 domain-containing protein</fullName>
    </recommendedName>
</protein>
<reference evidence="2 3" key="1">
    <citation type="submission" date="2020-04" db="EMBL/GenBank/DDBJ databases">
        <title>Genome sequencing of novel species.</title>
        <authorList>
            <person name="Heo J."/>
            <person name="Kim S.-J."/>
            <person name="Kim J.-S."/>
            <person name="Hong S.-B."/>
            <person name="Kwon S.-W."/>
        </authorList>
    </citation>
    <scope>NUCLEOTIDE SEQUENCE [LARGE SCALE GENOMIC DNA]</scope>
    <source>
        <strain evidence="2 3">MFER-1</strain>
    </source>
</reference>
<name>A0A7Z2ZL52_9BACL</name>